<dbReference type="PROSITE" id="PS01124">
    <property type="entry name" value="HTH_ARAC_FAMILY_2"/>
    <property type="match status" value="1"/>
</dbReference>
<dbReference type="EMBL" id="CP023777">
    <property type="protein sequence ID" value="ATL48274.1"/>
    <property type="molecule type" value="Genomic_DNA"/>
</dbReference>
<dbReference type="GO" id="GO:0043565">
    <property type="term" value="F:sequence-specific DNA binding"/>
    <property type="evidence" value="ECO:0007669"/>
    <property type="project" value="InterPro"/>
</dbReference>
<dbReference type="Gene3D" id="1.10.10.60">
    <property type="entry name" value="Homeodomain-like"/>
    <property type="match status" value="1"/>
</dbReference>
<evidence type="ECO:0000313" key="6">
    <source>
        <dbReference type="Proteomes" id="UP000220133"/>
    </source>
</evidence>
<dbReference type="SUPFAM" id="SSF46689">
    <property type="entry name" value="Homeodomain-like"/>
    <property type="match status" value="1"/>
</dbReference>
<dbReference type="InterPro" id="IPR009057">
    <property type="entry name" value="Homeodomain-like_sf"/>
</dbReference>
<keyword evidence="2" id="KW-0238">DNA-binding</keyword>
<dbReference type="GO" id="GO:0003700">
    <property type="term" value="F:DNA-binding transcription factor activity"/>
    <property type="evidence" value="ECO:0007669"/>
    <property type="project" value="InterPro"/>
</dbReference>
<evidence type="ECO:0000256" key="2">
    <source>
        <dbReference type="ARBA" id="ARBA00023125"/>
    </source>
</evidence>
<sequence length="277" mass="31253">MNAPIVSIQRHKVEVSRAGNMRMENFSIRQELRPYIKKILVLQSSDGSNNRVLPTTGISLALNLEGAVAEMNENGSTDFPGMAISGLRNSARIMQYSKSSGILLVIFEELGAGIFINIPLHELFGEVLAFDQVFPKALTREIEDHFYNLGTVAAKVSWLQDYLVKQIKGHQPDLLVAEAIRLMNIPGQNTRVKEILPSLNISRDAFEKRFRKVTGASPKQFSTIKRLHRVIALQGQVASLTELAYEAGYFDQAHFIHDFKKYTGKAPAEFFMQKDWW</sequence>
<dbReference type="SMART" id="SM00342">
    <property type="entry name" value="HTH_ARAC"/>
    <property type="match status" value="1"/>
</dbReference>
<accession>A0A291QWP3</accession>
<proteinExistence type="predicted"/>
<evidence type="ECO:0000259" key="4">
    <source>
        <dbReference type="PROSITE" id="PS01124"/>
    </source>
</evidence>
<keyword evidence="3" id="KW-0804">Transcription</keyword>
<dbReference type="InterPro" id="IPR050204">
    <property type="entry name" value="AraC_XylS_family_regulators"/>
</dbReference>
<dbReference type="AlphaFoldDB" id="A0A291QWP3"/>
<evidence type="ECO:0000256" key="3">
    <source>
        <dbReference type="ARBA" id="ARBA00023163"/>
    </source>
</evidence>
<evidence type="ECO:0000256" key="1">
    <source>
        <dbReference type="ARBA" id="ARBA00023015"/>
    </source>
</evidence>
<keyword evidence="1" id="KW-0805">Transcription regulation</keyword>
<dbReference type="PANTHER" id="PTHR46796">
    <property type="entry name" value="HTH-TYPE TRANSCRIPTIONAL ACTIVATOR RHAS-RELATED"/>
    <property type="match status" value="1"/>
</dbReference>
<protein>
    <submittedName>
        <fullName evidence="5">AraC family transcriptional regulator</fullName>
    </submittedName>
</protein>
<dbReference type="OrthoDB" id="655946at2"/>
<evidence type="ECO:0000313" key="5">
    <source>
        <dbReference type="EMBL" id="ATL48274.1"/>
    </source>
</evidence>
<dbReference type="InterPro" id="IPR018060">
    <property type="entry name" value="HTH_AraC"/>
</dbReference>
<keyword evidence="6" id="KW-1185">Reference proteome</keyword>
<feature type="domain" description="HTH araC/xylS-type" evidence="4">
    <location>
        <begin position="188"/>
        <end position="273"/>
    </location>
</feature>
<dbReference type="Proteomes" id="UP000220133">
    <property type="component" value="Chromosome"/>
</dbReference>
<organism evidence="5 6">
    <name type="scientific">Chitinophaga caeni</name>
    <dbReference type="NCBI Taxonomy" id="2029983"/>
    <lineage>
        <taxon>Bacteria</taxon>
        <taxon>Pseudomonadati</taxon>
        <taxon>Bacteroidota</taxon>
        <taxon>Chitinophagia</taxon>
        <taxon>Chitinophagales</taxon>
        <taxon>Chitinophagaceae</taxon>
        <taxon>Chitinophaga</taxon>
    </lineage>
</organism>
<gene>
    <name evidence="5" type="ORF">COR50_14485</name>
</gene>
<dbReference type="Pfam" id="PF12833">
    <property type="entry name" value="HTH_18"/>
    <property type="match status" value="1"/>
</dbReference>
<dbReference type="RefSeq" id="WP_098194648.1">
    <property type="nucleotide sequence ID" value="NZ_CP023777.1"/>
</dbReference>
<dbReference type="KEGG" id="cbae:COR50_14485"/>
<name>A0A291QWP3_9BACT</name>
<reference evidence="5 6" key="1">
    <citation type="submission" date="2017-10" db="EMBL/GenBank/DDBJ databases">
        <title>Paenichitinophaga pekingensis gen. nov., sp. nov., isolated from activated sludge.</title>
        <authorList>
            <person name="Jin D."/>
            <person name="Kong X."/>
            <person name="Deng Y."/>
            <person name="Bai Z."/>
        </authorList>
    </citation>
    <scope>NUCLEOTIDE SEQUENCE [LARGE SCALE GENOMIC DNA]</scope>
    <source>
        <strain evidence="5 6">13</strain>
    </source>
</reference>